<reference evidence="2" key="2">
    <citation type="submission" date="2018-04" db="EMBL/GenBank/DDBJ databases">
        <title>OnivRS2 (Oryza nivara Reference Sequence Version 2).</title>
        <authorList>
            <person name="Zhang J."/>
            <person name="Kudrna D."/>
            <person name="Lee S."/>
            <person name="Talag J."/>
            <person name="Rajasekar S."/>
            <person name="Welchert J."/>
            <person name="Hsing Y.-I."/>
            <person name="Wing R.A."/>
        </authorList>
    </citation>
    <scope>NUCLEOTIDE SEQUENCE [LARGE SCALE GENOMIC DNA]</scope>
</reference>
<dbReference type="HOGENOM" id="CLU_2389972_0_0_1"/>
<dbReference type="EnsemblPlants" id="ONIVA01G21250.1">
    <property type="protein sequence ID" value="ONIVA01G21250.1"/>
    <property type="gene ID" value="ONIVA01G21250"/>
</dbReference>
<evidence type="ECO:0000313" key="2">
    <source>
        <dbReference type="EnsemblPlants" id="ONIVA01G21250.1"/>
    </source>
</evidence>
<reference evidence="2" key="1">
    <citation type="submission" date="2015-04" db="UniProtKB">
        <authorList>
            <consortium name="EnsemblPlants"/>
        </authorList>
    </citation>
    <scope>IDENTIFICATION</scope>
    <source>
        <strain evidence="2">SL10</strain>
    </source>
</reference>
<accession>A0A0E0FMU6</accession>
<evidence type="ECO:0000313" key="3">
    <source>
        <dbReference type="Proteomes" id="UP000006591"/>
    </source>
</evidence>
<dbReference type="Gramene" id="ONIVA01G21250.1">
    <property type="protein sequence ID" value="ONIVA01G21250.1"/>
    <property type="gene ID" value="ONIVA01G21250"/>
</dbReference>
<sequence>MAAAVACERVQNPTLRLGDSSMLPPPALDLAGTVSLVLPLCSSVALGAASGGPELKGARSGRPELKRTRSDYPELAPNKSKDEGKRSIGWRQRQ</sequence>
<name>A0A0E0FMU6_ORYNI</name>
<feature type="compositionally biased region" description="Basic and acidic residues" evidence="1">
    <location>
        <begin position="61"/>
        <end position="72"/>
    </location>
</feature>
<dbReference type="Proteomes" id="UP000006591">
    <property type="component" value="Chromosome 1"/>
</dbReference>
<proteinExistence type="predicted"/>
<dbReference type="AlphaFoldDB" id="A0A0E0FMU6"/>
<evidence type="ECO:0000256" key="1">
    <source>
        <dbReference type="SAM" id="MobiDB-lite"/>
    </source>
</evidence>
<protein>
    <submittedName>
        <fullName evidence="2">Uncharacterized protein</fullName>
    </submittedName>
</protein>
<organism evidence="2">
    <name type="scientific">Oryza nivara</name>
    <name type="common">Indian wild rice</name>
    <name type="synonym">Oryza sativa f. spontanea</name>
    <dbReference type="NCBI Taxonomy" id="4536"/>
    <lineage>
        <taxon>Eukaryota</taxon>
        <taxon>Viridiplantae</taxon>
        <taxon>Streptophyta</taxon>
        <taxon>Embryophyta</taxon>
        <taxon>Tracheophyta</taxon>
        <taxon>Spermatophyta</taxon>
        <taxon>Magnoliopsida</taxon>
        <taxon>Liliopsida</taxon>
        <taxon>Poales</taxon>
        <taxon>Poaceae</taxon>
        <taxon>BOP clade</taxon>
        <taxon>Oryzoideae</taxon>
        <taxon>Oryzeae</taxon>
        <taxon>Oryzinae</taxon>
        <taxon>Oryza</taxon>
    </lineage>
</organism>
<feature type="region of interest" description="Disordered" evidence="1">
    <location>
        <begin position="47"/>
        <end position="94"/>
    </location>
</feature>
<dbReference type="OMA" id="CERVQNP"/>
<keyword evidence="3" id="KW-1185">Reference proteome</keyword>